<dbReference type="SUPFAM" id="SSF51419">
    <property type="entry name" value="PLP-binding barrel"/>
    <property type="match status" value="1"/>
</dbReference>
<dbReference type="EMBL" id="QHCV01000030">
    <property type="protein sequence ID" value="RAV32269.1"/>
    <property type="molecule type" value="Genomic_DNA"/>
</dbReference>
<feature type="region of interest" description="Disordered" evidence="5">
    <location>
        <begin position="1"/>
        <end position="24"/>
    </location>
</feature>
<name>A0A364V6L2_9CORY</name>
<keyword evidence="8" id="KW-1185">Reference proteome</keyword>
<dbReference type="Gene3D" id="3.20.20.10">
    <property type="entry name" value="Alanine racemase"/>
    <property type="match status" value="1"/>
</dbReference>
<reference evidence="7 8" key="1">
    <citation type="journal article" date="2018" name="Syst. Appl. Microbiol.">
        <title>Corynebacterium heidelbergense sp. nov., isolated from the preen glands of Egyptian geese (Alopochen aegyptiacus).</title>
        <authorList>
            <person name="Braun M.S."/>
            <person name="Wang E."/>
            <person name="Zimmermann S."/>
            <person name="Wink M."/>
        </authorList>
    </citation>
    <scope>NUCLEOTIDE SEQUENCE [LARGE SCALE GENOMIC DNA]</scope>
    <source>
        <strain evidence="7 8">647</strain>
    </source>
</reference>
<dbReference type="AlphaFoldDB" id="A0A364V6L2"/>
<comment type="caution">
    <text evidence="7">The sequence shown here is derived from an EMBL/GenBank/DDBJ whole genome shotgun (WGS) entry which is preliminary data.</text>
</comment>
<evidence type="ECO:0000313" key="8">
    <source>
        <dbReference type="Proteomes" id="UP000251577"/>
    </source>
</evidence>
<accession>A0A364V6L2</accession>
<sequence length="254" mass="26676">MAGPHESAGSPSSPDDVDASATHIEQARREQLAERLAAVHERITAAGGADLLPVTKFHPARDLRLLAGLGVHTVGENREQEARSKHEELGGHPAIAMIGQIQTKKANSVARWASAVHTADSEKLIRALSRGTGLALERGDRSTELEVLIQFSADGDPHRGGAVAGDIQALADAISGAPHLTLRGLMTVPPLGWDAREVFARGRQLLESIADRIEGSPVYSAGMSGDLELAIAEGATVVRVGTDILGPRPSTLDT</sequence>
<evidence type="ECO:0000256" key="3">
    <source>
        <dbReference type="PIRSR" id="PIRSR004848-1"/>
    </source>
</evidence>
<comment type="cofactor">
    <cofactor evidence="3">
        <name>pyridoxal 5'-phosphate</name>
        <dbReference type="ChEBI" id="CHEBI:597326"/>
    </cofactor>
</comment>
<evidence type="ECO:0000256" key="4">
    <source>
        <dbReference type="RuleBase" id="RU004514"/>
    </source>
</evidence>
<dbReference type="RefSeq" id="WP_113630557.1">
    <property type="nucleotide sequence ID" value="NZ_QHCV01000030.1"/>
</dbReference>
<comment type="similarity">
    <text evidence="2 4">Belongs to the pyridoxal phosphate-binding protein YggS/PROSC family.</text>
</comment>
<dbReference type="InterPro" id="IPR029066">
    <property type="entry name" value="PLP-binding_barrel"/>
</dbReference>
<evidence type="ECO:0000256" key="5">
    <source>
        <dbReference type="SAM" id="MobiDB-lite"/>
    </source>
</evidence>
<protein>
    <recommendedName>
        <fullName evidence="2">Pyridoxal phosphate homeostasis protein</fullName>
        <shortName evidence="2">PLP homeostasis protein</shortName>
    </recommendedName>
</protein>
<gene>
    <name evidence="7" type="ORF">DLJ54_04135</name>
</gene>
<evidence type="ECO:0000259" key="6">
    <source>
        <dbReference type="Pfam" id="PF01168"/>
    </source>
</evidence>
<dbReference type="HAMAP" id="MF_02087">
    <property type="entry name" value="PLP_homeostasis"/>
    <property type="match status" value="1"/>
</dbReference>
<dbReference type="InterPro" id="IPR001608">
    <property type="entry name" value="Ala_racemase_N"/>
</dbReference>
<proteinExistence type="inferred from homology"/>
<feature type="modified residue" description="N6-(pyridoxal phosphate)lysine" evidence="2 3">
    <location>
        <position position="56"/>
    </location>
</feature>
<dbReference type="PANTHER" id="PTHR10146">
    <property type="entry name" value="PROLINE SYNTHETASE CO-TRANSCRIBED BACTERIAL HOMOLOG PROTEIN"/>
    <property type="match status" value="1"/>
</dbReference>
<organism evidence="7 8">
    <name type="scientific">Corynebacterium heidelbergense</name>
    <dbReference type="NCBI Taxonomy" id="2055947"/>
    <lineage>
        <taxon>Bacteria</taxon>
        <taxon>Bacillati</taxon>
        <taxon>Actinomycetota</taxon>
        <taxon>Actinomycetes</taxon>
        <taxon>Mycobacteriales</taxon>
        <taxon>Corynebacteriaceae</taxon>
        <taxon>Corynebacterium</taxon>
    </lineage>
</organism>
<dbReference type="Proteomes" id="UP000251577">
    <property type="component" value="Unassembled WGS sequence"/>
</dbReference>
<dbReference type="PANTHER" id="PTHR10146:SF14">
    <property type="entry name" value="PYRIDOXAL PHOSPHATE HOMEOSTASIS PROTEIN"/>
    <property type="match status" value="1"/>
</dbReference>
<dbReference type="Pfam" id="PF01168">
    <property type="entry name" value="Ala_racemase_N"/>
    <property type="match status" value="1"/>
</dbReference>
<evidence type="ECO:0000256" key="2">
    <source>
        <dbReference type="HAMAP-Rule" id="MF_02087"/>
    </source>
</evidence>
<evidence type="ECO:0000256" key="1">
    <source>
        <dbReference type="ARBA" id="ARBA00022898"/>
    </source>
</evidence>
<comment type="function">
    <text evidence="2">Pyridoxal 5'-phosphate (PLP)-binding protein, which is involved in PLP homeostasis.</text>
</comment>
<evidence type="ECO:0000313" key="7">
    <source>
        <dbReference type="EMBL" id="RAV32269.1"/>
    </source>
</evidence>
<dbReference type="GO" id="GO:0030170">
    <property type="term" value="F:pyridoxal phosphate binding"/>
    <property type="evidence" value="ECO:0007669"/>
    <property type="project" value="UniProtKB-UniRule"/>
</dbReference>
<dbReference type="InterPro" id="IPR011078">
    <property type="entry name" value="PyrdxlP_homeostasis"/>
</dbReference>
<feature type="domain" description="Alanine racemase N-terminal" evidence="6">
    <location>
        <begin position="30"/>
        <end position="249"/>
    </location>
</feature>
<dbReference type="PIRSF" id="PIRSF004848">
    <property type="entry name" value="YBL036c_PLPDEIII"/>
    <property type="match status" value="1"/>
</dbReference>
<keyword evidence="1 2" id="KW-0663">Pyridoxal phosphate</keyword>